<feature type="region of interest" description="Disordered" evidence="3">
    <location>
        <begin position="42"/>
        <end position="190"/>
    </location>
</feature>
<dbReference type="OrthoDB" id="6513042at2759"/>
<keyword evidence="2" id="KW-0963">Cytoplasm</keyword>
<keyword evidence="5" id="KW-0547">Nucleotide-binding</keyword>
<evidence type="ECO:0000313" key="6">
    <source>
        <dbReference type="Proteomes" id="UP000241394"/>
    </source>
</evidence>
<evidence type="ECO:0000256" key="2">
    <source>
        <dbReference type="ARBA" id="ARBA00022490"/>
    </source>
</evidence>
<feature type="compositionally biased region" description="Polar residues" evidence="3">
    <location>
        <begin position="119"/>
        <end position="135"/>
    </location>
</feature>
<dbReference type="InterPro" id="IPR027417">
    <property type="entry name" value="P-loop_NTPase"/>
</dbReference>
<feature type="compositionally biased region" description="Low complexity" evidence="3">
    <location>
        <begin position="139"/>
        <end position="149"/>
    </location>
</feature>
<sequence length="633" mass="71334">MSVFLEILRCILCFDDEESETRGRSRRDTVNNSLYTHLIRESDSQTQIHSPNYFKSRNSSITPPVSNFVKPNSTAESRTVHKNPSVAIKPETGIRTPHKSLEGTQKPNILPPSPSPNPTQCYQHKAINSTNQRLPQPSPSLSKPSSLSKTPPPSVPSLSSSSSKTPPSFPKPLQTSTKPTLCLAPSTPTKSRAKNNYICVEKGASPVYAIPEDLKDLFKKDVVPRVLKKPLSPSTYKDFFDALLFAEDFYIEKWDGFKMENVTLELHEAAIYKRKGKYNNLNVNDEKDDKVFVAFEIDSIPERRPFLLSRDFVSVQPSGKKAELFQGLIYRVVKSNLVLVEFGEDFHYQHYSACKYDIKFSFNRVCLKRAHQAISAATDPLFRSFLFPDCKPENSLVAALVEFINPKLDPAQISAVRRILCHKTPPPYLVEGPISVNESKQLSRTGSVVCEAVFQIYQISPSSRILICAPINSTCDVITRILKNLIPESDMFRANAAFRELDGVPFDILPTCLYKRECFSCPSMQELRNFRVILSTFMSSFRLHGEGIMAGHFSHIFLVDASSATEPEIMVALANLANERTTVVMTGDPRNHTGWIRSNIARQNGLMISYFERLRKSKLYMSLDSKVITKLED</sequence>
<reference evidence="6" key="2">
    <citation type="journal article" date="2018" name="BMC Genomics">
        <title>A manually annotated Actinidia chinensis var. chinensis (kiwifruit) genome highlights the challenges associated with draft genomes and gene prediction in plants.</title>
        <authorList>
            <person name="Pilkington S.M."/>
            <person name="Crowhurst R."/>
            <person name="Hilario E."/>
            <person name="Nardozza S."/>
            <person name="Fraser L."/>
            <person name="Peng Y."/>
            <person name="Gunaseelan K."/>
            <person name="Simpson R."/>
            <person name="Tahir J."/>
            <person name="Deroles S.C."/>
            <person name="Templeton K."/>
            <person name="Luo Z."/>
            <person name="Davy M."/>
            <person name="Cheng C."/>
            <person name="McNeilage M."/>
            <person name="Scaglione D."/>
            <person name="Liu Y."/>
            <person name="Zhang Q."/>
            <person name="Datson P."/>
            <person name="De Silva N."/>
            <person name="Gardiner S.E."/>
            <person name="Bassett H."/>
            <person name="Chagne D."/>
            <person name="McCallum J."/>
            <person name="Dzierzon H."/>
            <person name="Deng C."/>
            <person name="Wang Y.Y."/>
            <person name="Barron L."/>
            <person name="Manako K."/>
            <person name="Bowen J."/>
            <person name="Foster T.M."/>
            <person name="Erridge Z.A."/>
            <person name="Tiffin H."/>
            <person name="Waite C.N."/>
            <person name="Davies K.M."/>
            <person name="Grierson E.P."/>
            <person name="Laing W.A."/>
            <person name="Kirk R."/>
            <person name="Chen X."/>
            <person name="Wood M."/>
            <person name="Montefiori M."/>
            <person name="Brummell D.A."/>
            <person name="Schwinn K.E."/>
            <person name="Catanach A."/>
            <person name="Fullerton C."/>
            <person name="Li D."/>
            <person name="Meiyalaghan S."/>
            <person name="Nieuwenhuizen N."/>
            <person name="Read N."/>
            <person name="Prakash R."/>
            <person name="Hunter D."/>
            <person name="Zhang H."/>
            <person name="McKenzie M."/>
            <person name="Knabel M."/>
            <person name="Harris A."/>
            <person name="Allan A.C."/>
            <person name="Gleave A."/>
            <person name="Chen A."/>
            <person name="Janssen B.J."/>
            <person name="Plunkett B."/>
            <person name="Ampomah-Dwamena C."/>
            <person name="Voogd C."/>
            <person name="Leif D."/>
            <person name="Lafferty D."/>
            <person name="Souleyre E.J.F."/>
            <person name="Varkonyi-Gasic E."/>
            <person name="Gambi F."/>
            <person name="Hanley J."/>
            <person name="Yao J.L."/>
            <person name="Cheung J."/>
            <person name="David K.M."/>
            <person name="Warren B."/>
            <person name="Marsh K."/>
            <person name="Snowden K.C."/>
            <person name="Lin-Wang K."/>
            <person name="Brian L."/>
            <person name="Martinez-Sanchez M."/>
            <person name="Wang M."/>
            <person name="Ileperuma N."/>
            <person name="Macnee N."/>
            <person name="Campin R."/>
            <person name="McAtee P."/>
            <person name="Drummond R.S.M."/>
            <person name="Espley R.V."/>
            <person name="Ireland H.S."/>
            <person name="Wu R."/>
            <person name="Atkinson R.G."/>
            <person name="Karunairetnam S."/>
            <person name="Bulley S."/>
            <person name="Chunkath S."/>
            <person name="Hanley Z."/>
            <person name="Storey R."/>
            <person name="Thrimawithana A.H."/>
            <person name="Thomson S."/>
            <person name="David C."/>
            <person name="Testolin R."/>
            <person name="Huang H."/>
            <person name="Hellens R.P."/>
            <person name="Schaffer R.J."/>
        </authorList>
    </citation>
    <scope>NUCLEOTIDE SEQUENCE [LARGE SCALE GENOMIC DNA]</scope>
    <source>
        <strain evidence="6">cv. Red5</strain>
    </source>
</reference>
<organism evidence="5 6">
    <name type="scientific">Actinidia chinensis var. chinensis</name>
    <name type="common">Chinese soft-hair kiwi</name>
    <dbReference type="NCBI Taxonomy" id="1590841"/>
    <lineage>
        <taxon>Eukaryota</taxon>
        <taxon>Viridiplantae</taxon>
        <taxon>Streptophyta</taxon>
        <taxon>Embryophyta</taxon>
        <taxon>Tracheophyta</taxon>
        <taxon>Spermatophyta</taxon>
        <taxon>Magnoliopsida</taxon>
        <taxon>eudicotyledons</taxon>
        <taxon>Gunneridae</taxon>
        <taxon>Pentapetalae</taxon>
        <taxon>asterids</taxon>
        <taxon>Ericales</taxon>
        <taxon>Actinidiaceae</taxon>
        <taxon>Actinidia</taxon>
    </lineage>
</organism>
<dbReference type="Gene3D" id="3.40.50.300">
    <property type="entry name" value="P-loop containing nucleotide triphosphate hydrolases"/>
    <property type="match status" value="1"/>
</dbReference>
<reference evidence="5 6" key="1">
    <citation type="submission" date="2017-07" db="EMBL/GenBank/DDBJ databases">
        <title>An improved, manually edited Actinidia chinensis var. chinensis (kiwifruit) genome highlights the challenges associated with draft genomes and gene prediction in plants.</title>
        <authorList>
            <person name="Pilkington S."/>
            <person name="Crowhurst R."/>
            <person name="Hilario E."/>
            <person name="Nardozza S."/>
            <person name="Fraser L."/>
            <person name="Peng Y."/>
            <person name="Gunaseelan K."/>
            <person name="Simpson R."/>
            <person name="Tahir J."/>
            <person name="Deroles S."/>
            <person name="Templeton K."/>
            <person name="Luo Z."/>
            <person name="Davy M."/>
            <person name="Cheng C."/>
            <person name="Mcneilage M."/>
            <person name="Scaglione D."/>
            <person name="Liu Y."/>
            <person name="Zhang Q."/>
            <person name="Datson P."/>
            <person name="De Silva N."/>
            <person name="Gardiner S."/>
            <person name="Bassett H."/>
            <person name="Chagne D."/>
            <person name="Mccallum J."/>
            <person name="Dzierzon H."/>
            <person name="Deng C."/>
            <person name="Wang Y.-Y."/>
            <person name="Barron N."/>
            <person name="Manako K."/>
            <person name="Bowen J."/>
            <person name="Foster T."/>
            <person name="Erridge Z."/>
            <person name="Tiffin H."/>
            <person name="Waite C."/>
            <person name="Davies K."/>
            <person name="Grierson E."/>
            <person name="Laing W."/>
            <person name="Kirk R."/>
            <person name="Chen X."/>
            <person name="Wood M."/>
            <person name="Montefiori M."/>
            <person name="Brummell D."/>
            <person name="Schwinn K."/>
            <person name="Catanach A."/>
            <person name="Fullerton C."/>
            <person name="Li D."/>
            <person name="Meiyalaghan S."/>
            <person name="Nieuwenhuizen N."/>
            <person name="Read N."/>
            <person name="Prakash R."/>
            <person name="Hunter D."/>
            <person name="Zhang H."/>
            <person name="Mckenzie M."/>
            <person name="Knabel M."/>
            <person name="Harris A."/>
            <person name="Allan A."/>
            <person name="Chen A."/>
            <person name="Janssen B."/>
            <person name="Plunkett B."/>
            <person name="Dwamena C."/>
            <person name="Voogd C."/>
            <person name="Leif D."/>
            <person name="Lafferty D."/>
            <person name="Souleyre E."/>
            <person name="Varkonyi-Gasic E."/>
            <person name="Gambi F."/>
            <person name="Hanley J."/>
            <person name="Yao J.-L."/>
            <person name="Cheung J."/>
            <person name="David K."/>
            <person name="Warren B."/>
            <person name="Marsh K."/>
            <person name="Snowden K."/>
            <person name="Lin-Wang K."/>
            <person name="Brian L."/>
            <person name="Martinez-Sanchez M."/>
            <person name="Wang M."/>
            <person name="Ileperuma N."/>
            <person name="Macnee N."/>
            <person name="Campin R."/>
            <person name="Mcatee P."/>
            <person name="Drummond R."/>
            <person name="Espley R."/>
            <person name="Ireland H."/>
            <person name="Wu R."/>
            <person name="Atkinson R."/>
            <person name="Karunairetnam S."/>
            <person name="Bulley S."/>
            <person name="Chunkath S."/>
            <person name="Hanley Z."/>
            <person name="Storey R."/>
            <person name="Thrimawithana A."/>
            <person name="Thomson S."/>
            <person name="David C."/>
            <person name="Testolin R."/>
        </authorList>
    </citation>
    <scope>NUCLEOTIDE SEQUENCE [LARGE SCALE GENOMIC DNA]</scope>
    <source>
        <strain evidence="6">cv. Red5</strain>
        <tissue evidence="5">Young leaf</tissue>
    </source>
</reference>
<dbReference type="AlphaFoldDB" id="A0A2R6PGL3"/>
<evidence type="ECO:0000259" key="4">
    <source>
        <dbReference type="Pfam" id="PF21634"/>
    </source>
</evidence>
<dbReference type="EMBL" id="NKQK01000025">
    <property type="protein sequence ID" value="PSR91002.1"/>
    <property type="molecule type" value="Genomic_DNA"/>
</dbReference>
<comment type="subcellular location">
    <subcellularLocation>
        <location evidence="1">Cytoplasm</location>
    </subcellularLocation>
</comment>
<dbReference type="Proteomes" id="UP000241394">
    <property type="component" value="Chromosome LG25"/>
</dbReference>
<proteinExistence type="predicted"/>
<evidence type="ECO:0000256" key="3">
    <source>
        <dbReference type="SAM" id="MobiDB-lite"/>
    </source>
</evidence>
<feature type="compositionally biased region" description="Polar residues" evidence="3">
    <location>
        <begin position="44"/>
        <end position="77"/>
    </location>
</feature>
<protein>
    <submittedName>
        <fullName evidence="5">RNA helicase SDE3</fullName>
    </submittedName>
</protein>
<name>A0A2R6PGL3_ACTCC</name>
<dbReference type="Pfam" id="PF21634">
    <property type="entry name" value="MOV-10_beta-barrel"/>
    <property type="match status" value="1"/>
</dbReference>
<dbReference type="GO" id="GO:0004386">
    <property type="term" value="F:helicase activity"/>
    <property type="evidence" value="ECO:0007669"/>
    <property type="project" value="UniProtKB-KW"/>
</dbReference>
<gene>
    <name evidence="5" type="ORF">CEY00_Acc28318</name>
</gene>
<dbReference type="InterPro" id="IPR049080">
    <property type="entry name" value="MOV-10-like_beta-barrel"/>
</dbReference>
<dbReference type="SUPFAM" id="SSF52540">
    <property type="entry name" value="P-loop containing nucleoside triphosphate hydrolases"/>
    <property type="match status" value="1"/>
</dbReference>
<dbReference type="Gramene" id="PSR91002">
    <property type="protein sequence ID" value="PSR91002"/>
    <property type="gene ID" value="CEY00_Acc28318"/>
</dbReference>
<dbReference type="GO" id="GO:0005524">
    <property type="term" value="F:ATP binding"/>
    <property type="evidence" value="ECO:0007669"/>
    <property type="project" value="UniProtKB-KW"/>
</dbReference>
<keyword evidence="5" id="KW-0378">Hydrolase</keyword>
<dbReference type="PANTHER" id="PTHR45418:SF5">
    <property type="entry name" value="BRCA2-INTERACTING PROTEIN-LIKE-RELATED"/>
    <property type="match status" value="1"/>
</dbReference>
<feature type="domain" description="Helicase MOV-10-like beta-barrel" evidence="4">
    <location>
        <begin position="283"/>
        <end position="360"/>
    </location>
</feature>
<dbReference type="GO" id="GO:0005737">
    <property type="term" value="C:cytoplasm"/>
    <property type="evidence" value="ECO:0007669"/>
    <property type="project" value="UniProtKB-SubCell"/>
</dbReference>
<dbReference type="PANTHER" id="PTHR45418">
    <property type="entry name" value="CANCER/TESTIS ANTIGEN 55"/>
    <property type="match status" value="1"/>
</dbReference>
<comment type="caution">
    <text evidence="5">The sequence shown here is derived from an EMBL/GenBank/DDBJ whole genome shotgun (WGS) entry which is preliminary data.</text>
</comment>
<evidence type="ECO:0000256" key="1">
    <source>
        <dbReference type="ARBA" id="ARBA00004496"/>
    </source>
</evidence>
<keyword evidence="6" id="KW-1185">Reference proteome</keyword>
<dbReference type="InParanoid" id="A0A2R6PGL3"/>
<feature type="compositionally biased region" description="Low complexity" evidence="3">
    <location>
        <begin position="156"/>
        <end position="166"/>
    </location>
</feature>
<dbReference type="OMA" id="CELGPYK"/>
<accession>A0A2R6PGL3</accession>
<keyword evidence="5" id="KW-0067">ATP-binding</keyword>
<keyword evidence="5" id="KW-0347">Helicase</keyword>
<evidence type="ECO:0000313" key="5">
    <source>
        <dbReference type="EMBL" id="PSR91002.1"/>
    </source>
</evidence>
<dbReference type="STRING" id="1590841.A0A2R6PGL3"/>
<dbReference type="GO" id="GO:0016787">
    <property type="term" value="F:hydrolase activity"/>
    <property type="evidence" value="ECO:0007669"/>
    <property type="project" value="UniProtKB-KW"/>
</dbReference>